<keyword evidence="1" id="KW-1185">Reference proteome</keyword>
<protein>
    <submittedName>
        <fullName evidence="2 3">Uncharacterized protein</fullName>
    </submittedName>
</protein>
<organism evidence="1 2">
    <name type="scientific">Heterorhabditis bacteriophora</name>
    <name type="common">Entomopathogenic nematode worm</name>
    <dbReference type="NCBI Taxonomy" id="37862"/>
    <lineage>
        <taxon>Eukaryota</taxon>
        <taxon>Metazoa</taxon>
        <taxon>Ecdysozoa</taxon>
        <taxon>Nematoda</taxon>
        <taxon>Chromadorea</taxon>
        <taxon>Rhabditida</taxon>
        <taxon>Rhabditina</taxon>
        <taxon>Rhabditomorpha</taxon>
        <taxon>Strongyloidea</taxon>
        <taxon>Heterorhabditidae</taxon>
        <taxon>Heterorhabditis</taxon>
    </lineage>
</organism>
<evidence type="ECO:0000313" key="2">
    <source>
        <dbReference type="WBParaSite" id="Hba_05254"/>
    </source>
</evidence>
<name>A0A1I7WJP8_HETBA</name>
<dbReference type="AlphaFoldDB" id="A0A1I7WJP8"/>
<dbReference type="Proteomes" id="UP000095283">
    <property type="component" value="Unplaced"/>
</dbReference>
<sequence length="41" mass="4703">MGCPIRSRHIWSSLGTAQFKQLPTTLFNKQSNYTTTINITF</sequence>
<evidence type="ECO:0000313" key="1">
    <source>
        <dbReference type="Proteomes" id="UP000095283"/>
    </source>
</evidence>
<dbReference type="WBParaSite" id="Hba_05254">
    <property type="protein sequence ID" value="Hba_05254"/>
    <property type="gene ID" value="Hba_05254"/>
</dbReference>
<dbReference type="WBParaSite" id="Hba_06265">
    <property type="protein sequence ID" value="Hba_06265"/>
    <property type="gene ID" value="Hba_06265"/>
</dbReference>
<evidence type="ECO:0000313" key="3">
    <source>
        <dbReference type="WBParaSite" id="Hba_06265"/>
    </source>
</evidence>
<proteinExistence type="predicted"/>
<reference evidence="2 3" key="1">
    <citation type="submission" date="2016-11" db="UniProtKB">
        <authorList>
            <consortium name="WormBaseParasite"/>
        </authorList>
    </citation>
    <scope>IDENTIFICATION</scope>
</reference>
<accession>A0A1I7WJP8</accession>